<keyword evidence="2" id="KW-0808">Transferase</keyword>
<keyword evidence="1" id="KW-0328">Glycosyltransferase</keyword>
<evidence type="ECO:0000313" key="5">
    <source>
        <dbReference type="Proteomes" id="UP000676079"/>
    </source>
</evidence>
<evidence type="ECO:0000256" key="2">
    <source>
        <dbReference type="ARBA" id="ARBA00022679"/>
    </source>
</evidence>
<organism evidence="4 5">
    <name type="scientific">Nocardiopsis changdeensis</name>
    <dbReference type="NCBI Taxonomy" id="2831969"/>
    <lineage>
        <taxon>Bacteria</taxon>
        <taxon>Bacillati</taxon>
        <taxon>Actinomycetota</taxon>
        <taxon>Actinomycetes</taxon>
        <taxon>Streptosporangiales</taxon>
        <taxon>Nocardiopsidaceae</taxon>
        <taxon>Nocardiopsis</taxon>
    </lineage>
</organism>
<feature type="region of interest" description="Disordered" evidence="3">
    <location>
        <begin position="130"/>
        <end position="165"/>
    </location>
</feature>
<dbReference type="CDD" id="cd03789">
    <property type="entry name" value="GT9_LPS_heptosyltransferase"/>
    <property type="match status" value="1"/>
</dbReference>
<dbReference type="SUPFAM" id="SSF53756">
    <property type="entry name" value="UDP-Glycosyltransferase/glycogen phosphorylase"/>
    <property type="match status" value="1"/>
</dbReference>
<dbReference type="Gene3D" id="3.40.50.2000">
    <property type="entry name" value="Glycogen Phosphorylase B"/>
    <property type="match status" value="2"/>
</dbReference>
<keyword evidence="5" id="KW-1185">Reference proteome</keyword>
<proteinExistence type="predicted"/>
<feature type="region of interest" description="Disordered" evidence="3">
    <location>
        <begin position="311"/>
        <end position="353"/>
    </location>
</feature>
<dbReference type="PANTHER" id="PTHR30160">
    <property type="entry name" value="TETRAACYLDISACCHARIDE 4'-KINASE-RELATED"/>
    <property type="match status" value="1"/>
</dbReference>
<protein>
    <submittedName>
        <fullName evidence="4">Glycosyltransferase family 9 protein</fullName>
    </submittedName>
</protein>
<feature type="compositionally biased region" description="Basic and acidic residues" evidence="3">
    <location>
        <begin position="131"/>
        <end position="147"/>
    </location>
</feature>
<evidence type="ECO:0000313" key="4">
    <source>
        <dbReference type="EMBL" id="QUX26039.1"/>
    </source>
</evidence>
<evidence type="ECO:0000256" key="3">
    <source>
        <dbReference type="SAM" id="MobiDB-lite"/>
    </source>
</evidence>
<dbReference type="PANTHER" id="PTHR30160:SF1">
    <property type="entry name" value="LIPOPOLYSACCHARIDE 1,2-N-ACETYLGLUCOSAMINETRANSFERASE-RELATED"/>
    <property type="match status" value="1"/>
</dbReference>
<name>A0ABX8BXX6_9ACTN</name>
<sequence length="353" mass="37656">MVSRSLGLGDFVTAVPALRALERALPRWHRVLAGPSWYRHLLRLAGLRWEVLPTPALHVPEPRPRTAPELAVNLHGRGPQSTAALAALAPRGLWTHRHPQAPHRPGPPWPDGVHDADVWAALTTWHGVPADPRDLRWPRPEPPEGADRPTAVVHPGAASPARRWPPERFARVARDLSGLGLRVLVTGSRQEAAPAERVAEAAGLPQGSVLAGRTSLGLLAGLVAHARLLVCGDTGVAHLATAYGTPSVRLFGPVPPALWGPRRDGHLHTCLWSGRRGDPHGTELDPGLALIGTGEVTAACHRLLEATAPGATGTWTATPESTLQKRSDRNVSNRLSGHIGHEATHRSRSHGAG</sequence>
<gene>
    <name evidence="4" type="ORF">KGD84_17795</name>
</gene>
<accession>A0ABX8BXX6</accession>
<dbReference type="RefSeq" id="WP_220565821.1">
    <property type="nucleotide sequence ID" value="NZ_CP074133.1"/>
</dbReference>
<dbReference type="EMBL" id="CP074133">
    <property type="protein sequence ID" value="QUX26039.1"/>
    <property type="molecule type" value="Genomic_DNA"/>
</dbReference>
<evidence type="ECO:0000256" key="1">
    <source>
        <dbReference type="ARBA" id="ARBA00022676"/>
    </source>
</evidence>
<reference evidence="4 5" key="1">
    <citation type="submission" date="2021-05" db="EMBL/GenBank/DDBJ databases">
        <title>Direct Submission.</title>
        <authorList>
            <person name="Li K."/>
            <person name="Gao J."/>
        </authorList>
    </citation>
    <scope>NUCLEOTIDE SEQUENCE [LARGE SCALE GENOMIC DNA]</scope>
    <source>
        <strain evidence="4 5">Mg02</strain>
    </source>
</reference>
<dbReference type="InterPro" id="IPR002201">
    <property type="entry name" value="Glyco_trans_9"/>
</dbReference>
<dbReference type="Proteomes" id="UP000676079">
    <property type="component" value="Chromosome"/>
</dbReference>
<dbReference type="Pfam" id="PF01075">
    <property type="entry name" value="Glyco_transf_9"/>
    <property type="match status" value="1"/>
</dbReference>
<dbReference type="InterPro" id="IPR051199">
    <property type="entry name" value="LPS_LOS_Heptosyltrfase"/>
</dbReference>